<evidence type="ECO:0000313" key="1">
    <source>
        <dbReference type="EMBL" id="AGI66893.1"/>
    </source>
</evidence>
<dbReference type="KEGG" id="oat:OAN307_c11920"/>
<organism evidence="1 2">
    <name type="scientific">Octadecabacter antarcticus 307</name>
    <dbReference type="NCBI Taxonomy" id="391626"/>
    <lineage>
        <taxon>Bacteria</taxon>
        <taxon>Pseudomonadati</taxon>
        <taxon>Pseudomonadota</taxon>
        <taxon>Alphaproteobacteria</taxon>
        <taxon>Rhodobacterales</taxon>
        <taxon>Roseobacteraceae</taxon>
        <taxon>Octadecabacter</taxon>
    </lineage>
</organism>
<reference evidence="1 2" key="1">
    <citation type="journal article" date="2013" name="PLoS ONE">
        <title>Poles Apart: Arctic and Antarctic Octadecabacter strains Share High Genome Plasticity and a New Type of Xanthorhodopsin.</title>
        <authorList>
            <person name="Vollmers J."/>
            <person name="Voget S."/>
            <person name="Dietrich S."/>
            <person name="Gollnow K."/>
            <person name="Smits M."/>
            <person name="Meyer K."/>
            <person name="Brinkhoff T."/>
            <person name="Simon M."/>
            <person name="Daniel R."/>
        </authorList>
    </citation>
    <scope>NUCLEOTIDE SEQUENCE [LARGE SCALE GENOMIC DNA]</scope>
    <source>
        <strain evidence="1 2">307</strain>
    </source>
</reference>
<name>M9R548_9RHOB</name>
<gene>
    <name evidence="1" type="ORF">OAN307_c11920</name>
</gene>
<proteinExistence type="predicted"/>
<dbReference type="HOGENOM" id="CLU_1873309_0_0_5"/>
<protein>
    <submittedName>
        <fullName evidence="1">Uncharacterized protein</fullName>
    </submittedName>
</protein>
<accession>M9R548</accession>
<dbReference type="AlphaFoldDB" id="M9R548"/>
<dbReference type="STRING" id="391626.OAN307_c11920"/>
<dbReference type="EMBL" id="CP003740">
    <property type="protein sequence ID" value="AGI66893.1"/>
    <property type="molecule type" value="Genomic_DNA"/>
</dbReference>
<keyword evidence="2" id="KW-1185">Reference proteome</keyword>
<dbReference type="OrthoDB" id="9947652at2"/>
<sequence>MMWATILAGLETYSAEIASVTGIGVLLGWVFKPWRKSKKTDLSDETIEKIAPAQVKDGTTLTVPEFIRLRRELKADLEDELTRADETEKTRLRARITELESQIANPDAALAELQKLSKIYAPNLKGPRMIQNSLLR</sequence>
<dbReference type="RefSeq" id="WP_015498935.1">
    <property type="nucleotide sequence ID" value="NC_020911.1"/>
</dbReference>
<evidence type="ECO:0000313" key="2">
    <source>
        <dbReference type="Proteomes" id="UP000005307"/>
    </source>
</evidence>
<dbReference type="Proteomes" id="UP000005307">
    <property type="component" value="Chromosome"/>
</dbReference>